<keyword evidence="4" id="KW-0238">DNA-binding</keyword>
<dbReference type="STRING" id="4155.A0A022QXX1"/>
<dbReference type="eggNOG" id="ENOG502RYD1">
    <property type="taxonomic scope" value="Eukaryota"/>
</dbReference>
<gene>
    <name evidence="9" type="ORF">MIMGU_mgv1a024979mg</name>
</gene>
<evidence type="ECO:0000256" key="5">
    <source>
        <dbReference type="ARBA" id="ARBA00023163"/>
    </source>
</evidence>
<keyword evidence="5" id="KW-0804">Transcription</keyword>
<evidence type="ECO:0000256" key="3">
    <source>
        <dbReference type="ARBA" id="ARBA00023015"/>
    </source>
</evidence>
<dbReference type="Proteomes" id="UP000030748">
    <property type="component" value="Unassembled WGS sequence"/>
</dbReference>
<protein>
    <recommendedName>
        <fullName evidence="8">AP2/ERF domain-containing protein</fullName>
    </recommendedName>
</protein>
<reference evidence="9 10" key="1">
    <citation type="journal article" date="2013" name="Proc. Natl. Acad. Sci. U.S.A.">
        <title>Fine-scale variation in meiotic recombination in Mimulus inferred from population shotgun sequencing.</title>
        <authorList>
            <person name="Hellsten U."/>
            <person name="Wright K.M."/>
            <person name="Jenkins J."/>
            <person name="Shu S."/>
            <person name="Yuan Y."/>
            <person name="Wessler S.R."/>
            <person name="Schmutz J."/>
            <person name="Willis J.H."/>
            <person name="Rokhsar D.S."/>
        </authorList>
    </citation>
    <scope>NUCLEOTIDE SEQUENCE [LARGE SCALE GENOMIC DNA]</scope>
    <source>
        <strain evidence="10">cv. DUN x IM62</strain>
    </source>
</reference>
<evidence type="ECO:0000256" key="4">
    <source>
        <dbReference type="ARBA" id="ARBA00023125"/>
    </source>
</evidence>
<dbReference type="CDD" id="cd00018">
    <property type="entry name" value="AP2"/>
    <property type="match status" value="1"/>
</dbReference>
<dbReference type="PANTHER" id="PTHR31194">
    <property type="entry name" value="SHN SHINE , DNA BINDING / TRANSCRIPTION FACTOR"/>
    <property type="match status" value="1"/>
</dbReference>
<evidence type="ECO:0000259" key="8">
    <source>
        <dbReference type="PROSITE" id="PS51032"/>
    </source>
</evidence>
<dbReference type="PANTHER" id="PTHR31194:SF140">
    <property type="entry name" value="ETHYLENE-RESPONSIVE TRANSCRIPTION FACTOR CRF2"/>
    <property type="match status" value="1"/>
</dbReference>
<dbReference type="FunFam" id="3.30.730.10:FF:000001">
    <property type="entry name" value="Ethylene-responsive transcription factor 2"/>
    <property type="match status" value="1"/>
</dbReference>
<dbReference type="Pfam" id="PF00847">
    <property type="entry name" value="AP2"/>
    <property type="match status" value="1"/>
</dbReference>
<dbReference type="GO" id="GO:0005634">
    <property type="term" value="C:nucleus"/>
    <property type="evidence" value="ECO:0000318"/>
    <property type="project" value="GO_Central"/>
</dbReference>
<dbReference type="SUPFAM" id="SSF54171">
    <property type="entry name" value="DNA-binding domain"/>
    <property type="match status" value="1"/>
</dbReference>
<accession>A0A022QXX1</accession>
<evidence type="ECO:0000313" key="9">
    <source>
        <dbReference type="EMBL" id="EYU32208.1"/>
    </source>
</evidence>
<dbReference type="AlphaFoldDB" id="A0A022QXX1"/>
<proteinExistence type="predicted"/>
<name>A0A022QXX1_ERYGU</name>
<sequence length="282" mass="30913">MNPPNMQEKPFKYSVSTTVTTKLVPSPPSRGGGALGTRTPRVVRISVTDGDATDSSGDECGDMRFRHVRKHVQEIRVEAESVYYANNGMQKKKRAAPPRGPPPDEKGKAKKFRGVRQRPWGRWAAEIRDPNRRGRVWLGTYDTAEEAAMVYDKAAIGIRGPDAMTNFIQPPRIATAEAAAAVTSVSGDDSAAKEEACENPSSSPTSVLRFTTNGGANMSESEFKNNNNNDVENRTARNEFLIGDCLPLDESFLNSLSDFQPHAPLIFDFPEQVLGDGSNFHL</sequence>
<dbReference type="InterPro" id="IPR050913">
    <property type="entry name" value="AP2/ERF_ERF"/>
</dbReference>
<dbReference type="InterPro" id="IPR016177">
    <property type="entry name" value="DNA-bd_dom_sf"/>
</dbReference>
<dbReference type="InterPro" id="IPR001471">
    <property type="entry name" value="AP2/ERF_dom"/>
</dbReference>
<dbReference type="SMART" id="SM00380">
    <property type="entry name" value="AP2"/>
    <property type="match status" value="1"/>
</dbReference>
<keyword evidence="3" id="KW-0805">Transcription regulation</keyword>
<dbReference type="PROSITE" id="PS51032">
    <property type="entry name" value="AP2_ERF"/>
    <property type="match status" value="1"/>
</dbReference>
<dbReference type="GO" id="GO:0006952">
    <property type="term" value="P:defense response"/>
    <property type="evidence" value="ECO:0007669"/>
    <property type="project" value="UniProtKB-KW"/>
</dbReference>
<feature type="region of interest" description="Disordered" evidence="7">
    <location>
        <begin position="21"/>
        <end position="42"/>
    </location>
</feature>
<dbReference type="GO" id="GO:0000976">
    <property type="term" value="F:transcription cis-regulatory region binding"/>
    <property type="evidence" value="ECO:0000318"/>
    <property type="project" value="GO_Central"/>
</dbReference>
<evidence type="ECO:0000256" key="1">
    <source>
        <dbReference type="ARBA" id="ARBA00004123"/>
    </source>
</evidence>
<dbReference type="Gene3D" id="3.30.730.10">
    <property type="entry name" value="AP2/ERF domain"/>
    <property type="match status" value="1"/>
</dbReference>
<dbReference type="PRINTS" id="PR00367">
    <property type="entry name" value="ETHRSPELEMNT"/>
</dbReference>
<keyword evidence="2" id="KW-0611">Plant defense</keyword>
<evidence type="ECO:0000256" key="7">
    <source>
        <dbReference type="SAM" id="MobiDB-lite"/>
    </source>
</evidence>
<feature type="region of interest" description="Disordered" evidence="7">
    <location>
        <begin position="86"/>
        <end position="115"/>
    </location>
</feature>
<evidence type="ECO:0000256" key="6">
    <source>
        <dbReference type="ARBA" id="ARBA00023242"/>
    </source>
</evidence>
<dbReference type="GO" id="GO:0003700">
    <property type="term" value="F:DNA-binding transcription factor activity"/>
    <property type="evidence" value="ECO:0000318"/>
    <property type="project" value="GO_Central"/>
</dbReference>
<keyword evidence="6" id="KW-0539">Nucleus</keyword>
<evidence type="ECO:0000256" key="2">
    <source>
        <dbReference type="ARBA" id="ARBA00022821"/>
    </source>
</evidence>
<feature type="non-terminal residue" evidence="9">
    <location>
        <position position="282"/>
    </location>
</feature>
<feature type="domain" description="AP2/ERF" evidence="8">
    <location>
        <begin position="111"/>
        <end position="168"/>
    </location>
</feature>
<comment type="subcellular location">
    <subcellularLocation>
        <location evidence="1">Nucleus</location>
    </subcellularLocation>
</comment>
<keyword evidence="10" id="KW-1185">Reference proteome</keyword>
<dbReference type="InterPro" id="IPR036955">
    <property type="entry name" value="AP2/ERF_dom_sf"/>
</dbReference>
<dbReference type="EMBL" id="KI630880">
    <property type="protein sequence ID" value="EYU32208.1"/>
    <property type="molecule type" value="Genomic_DNA"/>
</dbReference>
<organism evidence="9 10">
    <name type="scientific">Erythranthe guttata</name>
    <name type="common">Yellow monkey flower</name>
    <name type="synonym">Mimulus guttatus</name>
    <dbReference type="NCBI Taxonomy" id="4155"/>
    <lineage>
        <taxon>Eukaryota</taxon>
        <taxon>Viridiplantae</taxon>
        <taxon>Streptophyta</taxon>
        <taxon>Embryophyta</taxon>
        <taxon>Tracheophyta</taxon>
        <taxon>Spermatophyta</taxon>
        <taxon>Magnoliopsida</taxon>
        <taxon>eudicotyledons</taxon>
        <taxon>Gunneridae</taxon>
        <taxon>Pentapetalae</taxon>
        <taxon>asterids</taxon>
        <taxon>lamiids</taxon>
        <taxon>Lamiales</taxon>
        <taxon>Phrymaceae</taxon>
        <taxon>Erythranthe</taxon>
    </lineage>
</organism>
<evidence type="ECO:0000313" key="10">
    <source>
        <dbReference type="Proteomes" id="UP000030748"/>
    </source>
</evidence>